<evidence type="ECO:0000256" key="2">
    <source>
        <dbReference type="ARBA" id="ARBA00018706"/>
    </source>
</evidence>
<dbReference type="GO" id="GO:0000448">
    <property type="term" value="P:cleavage in ITS2 between 5.8S rRNA and LSU-rRNA of tricistronic rRNA transcript (SSU-rRNA, 5.8S rRNA, LSU-rRNA)"/>
    <property type="evidence" value="ECO:0007669"/>
    <property type="project" value="TreeGrafter"/>
</dbReference>
<dbReference type="STRING" id="1314777.A0A164RX35"/>
<keyword evidence="4" id="KW-0808">Transferase</keyword>
<dbReference type="EMBL" id="KV419418">
    <property type="protein sequence ID" value="KZS90966.1"/>
    <property type="molecule type" value="Genomic_DNA"/>
</dbReference>
<evidence type="ECO:0000259" key="9">
    <source>
        <dbReference type="Pfam" id="PF16575"/>
    </source>
</evidence>
<protein>
    <recommendedName>
        <fullName evidence="3">Polynucleotide 5'-hydroxyl-kinase GRC3</fullName>
    </recommendedName>
    <alternativeName>
        <fullName evidence="2">Polynucleotide 5'-hydroxyl-kinase grc3</fullName>
    </alternativeName>
</protein>
<evidence type="ECO:0000256" key="7">
    <source>
        <dbReference type="ARBA" id="ARBA00022840"/>
    </source>
</evidence>
<dbReference type="GO" id="GO:0005634">
    <property type="term" value="C:nucleus"/>
    <property type="evidence" value="ECO:0007669"/>
    <property type="project" value="TreeGrafter"/>
</dbReference>
<keyword evidence="5" id="KW-0547">Nucleotide-binding</keyword>
<feature type="compositionally biased region" description="Basic residues" evidence="8">
    <location>
        <begin position="56"/>
        <end position="65"/>
    </location>
</feature>
<dbReference type="AlphaFoldDB" id="A0A164RX35"/>
<comment type="similarity">
    <text evidence="1">Belongs to the Clp1 family. NOL9/GRC3 subfamily.</text>
</comment>
<reference evidence="10 11" key="1">
    <citation type="journal article" date="2016" name="Mol. Biol. Evol.">
        <title>Comparative Genomics of Early-Diverging Mushroom-Forming Fungi Provides Insights into the Origins of Lignocellulose Decay Capabilities.</title>
        <authorList>
            <person name="Nagy L.G."/>
            <person name="Riley R."/>
            <person name="Tritt A."/>
            <person name="Adam C."/>
            <person name="Daum C."/>
            <person name="Floudas D."/>
            <person name="Sun H."/>
            <person name="Yadav J.S."/>
            <person name="Pangilinan J."/>
            <person name="Larsson K.H."/>
            <person name="Matsuura K."/>
            <person name="Barry K."/>
            <person name="Labutti K."/>
            <person name="Kuo R."/>
            <person name="Ohm R.A."/>
            <person name="Bhattacharya S.S."/>
            <person name="Shirouzu T."/>
            <person name="Yoshinaga Y."/>
            <person name="Martin F.M."/>
            <person name="Grigoriev I.V."/>
            <person name="Hibbett D.S."/>
        </authorList>
    </citation>
    <scope>NUCLEOTIDE SEQUENCE [LARGE SCALE GENOMIC DNA]</scope>
    <source>
        <strain evidence="10 11">HHB9708</strain>
    </source>
</reference>
<dbReference type="GO" id="GO:0051731">
    <property type="term" value="F:polynucleotide 5'-hydroxyl-kinase activity"/>
    <property type="evidence" value="ECO:0007669"/>
    <property type="project" value="InterPro"/>
</dbReference>
<feature type="domain" description="Clp1 P-loop" evidence="9">
    <location>
        <begin position="375"/>
        <end position="532"/>
    </location>
</feature>
<name>A0A164RX35_9AGAM</name>
<dbReference type="InterPro" id="IPR027417">
    <property type="entry name" value="P-loop_NTPase"/>
</dbReference>
<evidence type="ECO:0000256" key="6">
    <source>
        <dbReference type="ARBA" id="ARBA00022777"/>
    </source>
</evidence>
<keyword evidence="11" id="KW-1185">Reference proteome</keyword>
<evidence type="ECO:0000256" key="5">
    <source>
        <dbReference type="ARBA" id="ARBA00022741"/>
    </source>
</evidence>
<dbReference type="Gene3D" id="3.40.50.300">
    <property type="entry name" value="P-loop containing nucleotide triphosphate hydrolases"/>
    <property type="match status" value="1"/>
</dbReference>
<evidence type="ECO:0000256" key="3">
    <source>
        <dbReference type="ARBA" id="ARBA00019824"/>
    </source>
</evidence>
<dbReference type="Pfam" id="PF16575">
    <property type="entry name" value="CLP1_P"/>
    <property type="match status" value="1"/>
</dbReference>
<evidence type="ECO:0000313" key="11">
    <source>
        <dbReference type="Proteomes" id="UP000076722"/>
    </source>
</evidence>
<dbReference type="InterPro" id="IPR032319">
    <property type="entry name" value="CLP1_P"/>
</dbReference>
<evidence type="ECO:0000256" key="1">
    <source>
        <dbReference type="ARBA" id="ARBA00011003"/>
    </source>
</evidence>
<feature type="compositionally biased region" description="Basic and acidic residues" evidence="8">
    <location>
        <begin position="66"/>
        <end position="88"/>
    </location>
</feature>
<evidence type="ECO:0000256" key="8">
    <source>
        <dbReference type="SAM" id="MobiDB-lite"/>
    </source>
</evidence>
<gene>
    <name evidence="10" type="ORF">SISNIDRAFT_414745</name>
</gene>
<accession>A0A164RX35</accession>
<keyword evidence="6" id="KW-0418">Kinase</keyword>
<dbReference type="PANTHER" id="PTHR12755:SF3">
    <property type="entry name" value="POLYNUCLEOTIDE 5'-HYDROXYL-KINASE NOL9"/>
    <property type="match status" value="1"/>
</dbReference>
<dbReference type="InterPro" id="IPR045116">
    <property type="entry name" value="Clp1/Grc3"/>
</dbReference>
<feature type="region of interest" description="Disordered" evidence="8">
    <location>
        <begin position="22"/>
        <end position="143"/>
    </location>
</feature>
<evidence type="ECO:0000256" key="4">
    <source>
        <dbReference type="ARBA" id="ARBA00022679"/>
    </source>
</evidence>
<dbReference type="PANTHER" id="PTHR12755">
    <property type="entry name" value="CLEAVAGE/POLYADENYLATION FACTOR IA SUBUNIT CLP1P"/>
    <property type="match status" value="1"/>
</dbReference>
<organism evidence="10 11">
    <name type="scientific">Sistotremastrum niveocremeum HHB9708</name>
    <dbReference type="NCBI Taxonomy" id="1314777"/>
    <lineage>
        <taxon>Eukaryota</taxon>
        <taxon>Fungi</taxon>
        <taxon>Dikarya</taxon>
        <taxon>Basidiomycota</taxon>
        <taxon>Agaricomycotina</taxon>
        <taxon>Agaricomycetes</taxon>
        <taxon>Sistotremastrales</taxon>
        <taxon>Sistotremastraceae</taxon>
        <taxon>Sertulicium</taxon>
        <taxon>Sertulicium niveocremeum</taxon>
    </lineage>
</organism>
<keyword evidence="7" id="KW-0067">ATP-binding</keyword>
<dbReference type="OrthoDB" id="2405412at2759"/>
<dbReference type="SUPFAM" id="SSF52540">
    <property type="entry name" value="P-loop containing nucleoside triphosphate hydrolases"/>
    <property type="match status" value="1"/>
</dbReference>
<dbReference type="GO" id="GO:0005524">
    <property type="term" value="F:ATP binding"/>
    <property type="evidence" value="ECO:0007669"/>
    <property type="project" value="UniProtKB-KW"/>
</dbReference>
<sequence length="785" mass="84260">MLSAVAARKAAQARALLEAQAQPAINPDASSHVVSGPGPGPGPSSSKHTLEDMKVTKKKRMRMKKKNDLRYFQAKEKETLKELARMDEGNDSSGSSSSSDEDDDAILSGDVLDSDVLEPAPVPQPKSRARAWSPSRPLPPSDEEMEILSANSRPPSPTTIRAKSNSSLLSTFTPTATTLISLPSSAGSTARRCVIFLRPGEQMTLLGVASLTVVAGKISVGEVTLLPSLNARPIELFMPRCSPLSKIVALPLSSSPAEDIRTTTITPSLEIPSSVVNLIKNHDGAVLLLSELQTGIEGLGNICRTFEGTFDPPPGYRDSIKLGLRGVQMLRTSHPHLDTLTIPPSWKTALSTLSLSTSSSASKLTTTPPIIIIRGPKSSGKSTLAQYTLNTLLQTYSKVALLDTDPGQPLFPPASLISLHILSEPFFGPSFANLRVGEATKAHFVGGVSPRSGPGVWKEGVEDLFNTWRLEHAFAPVDFDGGEGKIREVVPLVINTHGWTKGYGAILSSFLQSLVEPTHIFEFRDSNTPLDTLPASTPASNALGGKGKGPVVHYLDPSTSTILSSRYTATDFRDISLLSYLHALPSSSHDKIDAHPRVRWQTQKSLSSIPPYEITLSPPPGTRGPIEGVYMLGPWADDIVPSELYTVLNCAIVALVSSPSSSIEPSPSGPDGTTNVYVQRRPAPQASDSKCLGLALIRSVDPQNHLLHVLTPVHPSFLGECRVLVKGEIELPIWGFLPGDNERDNGDGGEWGEGGEVPFLEWRGVVGIGGEKRKLRRNLMRRGQM</sequence>
<dbReference type="Proteomes" id="UP000076722">
    <property type="component" value="Unassembled WGS sequence"/>
</dbReference>
<evidence type="ECO:0000313" key="10">
    <source>
        <dbReference type="EMBL" id="KZS90966.1"/>
    </source>
</evidence>
<proteinExistence type="inferred from homology"/>